<name>T0Y6L0_9ZZZZ</name>
<proteinExistence type="predicted"/>
<dbReference type="PANTHER" id="PTHR15239">
    <property type="entry name" value="NUCLEAR EXPORT MEDIATOR FACTOR NEMF"/>
    <property type="match status" value="1"/>
</dbReference>
<dbReference type="GO" id="GO:0000049">
    <property type="term" value="F:tRNA binding"/>
    <property type="evidence" value="ECO:0007669"/>
    <property type="project" value="TreeGrafter"/>
</dbReference>
<feature type="domain" description="NFACT RNA-binding" evidence="1">
    <location>
        <begin position="238"/>
        <end position="348"/>
    </location>
</feature>
<evidence type="ECO:0000313" key="2">
    <source>
        <dbReference type="EMBL" id="EQD28768.1"/>
    </source>
</evidence>
<dbReference type="InterPro" id="IPR008532">
    <property type="entry name" value="NFACT_RNA-bd"/>
</dbReference>
<dbReference type="InterPro" id="IPR051608">
    <property type="entry name" value="RQC_Subunit_NEMF"/>
</dbReference>
<gene>
    <name evidence="2" type="ORF">B1A_21011</name>
</gene>
<organism evidence="2">
    <name type="scientific">mine drainage metagenome</name>
    <dbReference type="NCBI Taxonomy" id="410659"/>
    <lineage>
        <taxon>unclassified sequences</taxon>
        <taxon>metagenomes</taxon>
        <taxon>ecological metagenomes</taxon>
    </lineage>
</organism>
<dbReference type="EMBL" id="AUZX01015518">
    <property type="protein sequence ID" value="EQD28768.1"/>
    <property type="molecule type" value="Genomic_DNA"/>
</dbReference>
<protein>
    <submittedName>
        <fullName evidence="2">Fibronectin-binding protein A domain protein</fullName>
    </submittedName>
</protein>
<dbReference type="GO" id="GO:0072344">
    <property type="term" value="P:rescue of stalled ribosome"/>
    <property type="evidence" value="ECO:0007669"/>
    <property type="project" value="TreeGrafter"/>
</dbReference>
<accession>T0Y6L0</accession>
<comment type="caution">
    <text evidence="2">The sequence shown here is derived from an EMBL/GenBank/DDBJ whole genome shotgun (WGS) entry which is preliminary data.</text>
</comment>
<evidence type="ECO:0000259" key="1">
    <source>
        <dbReference type="Pfam" id="PF05670"/>
    </source>
</evidence>
<dbReference type="GO" id="GO:0043023">
    <property type="term" value="F:ribosomal large subunit binding"/>
    <property type="evidence" value="ECO:0007669"/>
    <property type="project" value="TreeGrafter"/>
</dbReference>
<dbReference type="GO" id="GO:1990112">
    <property type="term" value="C:RQC complex"/>
    <property type="evidence" value="ECO:0007669"/>
    <property type="project" value="TreeGrafter"/>
</dbReference>
<reference evidence="2" key="2">
    <citation type="journal article" date="2014" name="ISME J.">
        <title>Microbial stratification in low pH oxic and suboxic macroscopic growths along an acid mine drainage.</title>
        <authorList>
            <person name="Mendez-Garcia C."/>
            <person name="Mesa V."/>
            <person name="Sprenger R.R."/>
            <person name="Richter M."/>
            <person name="Diez M.S."/>
            <person name="Solano J."/>
            <person name="Bargiela R."/>
            <person name="Golyshina O.V."/>
            <person name="Manteca A."/>
            <person name="Ramos J.L."/>
            <person name="Gallego J.R."/>
            <person name="Llorente I."/>
            <person name="Martins Dos Santos V.A."/>
            <person name="Jensen O.N."/>
            <person name="Pelaez A.I."/>
            <person name="Sanchez J."/>
            <person name="Ferrer M."/>
        </authorList>
    </citation>
    <scope>NUCLEOTIDE SEQUENCE</scope>
</reference>
<dbReference type="Pfam" id="PF05670">
    <property type="entry name" value="NFACT-R_1"/>
    <property type="match status" value="1"/>
</dbReference>
<dbReference type="AlphaFoldDB" id="T0Y6L0"/>
<feature type="non-terminal residue" evidence="2">
    <location>
        <position position="1"/>
    </location>
</feature>
<dbReference type="PANTHER" id="PTHR15239:SF6">
    <property type="entry name" value="RIBOSOME QUALITY CONTROL COMPLEX SUBUNIT NEMF"/>
    <property type="match status" value="1"/>
</dbReference>
<reference evidence="2" key="1">
    <citation type="submission" date="2013-08" db="EMBL/GenBank/DDBJ databases">
        <authorList>
            <person name="Mendez C."/>
            <person name="Richter M."/>
            <person name="Ferrer M."/>
            <person name="Sanchez J."/>
        </authorList>
    </citation>
    <scope>NUCLEOTIDE SEQUENCE</scope>
</reference>
<sequence length="409" mass="46299">RLNLGGEYSEEVAFRIGIEKEKPSPEYISRVDDIRSTIQEILQESLQNAGYYYSSQNLLSPIFLKSSSEEPEKITDFNEAIIKQMERIKEINPETSQIERRFINQKKTIDQYLELSVKLKNSGLHIITTLQEFDRILTIAKKSGKDLLTGQEIVPGTTISSIDLGKKTIIVNRAGEEIELSIGISAGENSNRYFTRSKEYVIKAEGAKRALEDTSKIELSSGKGNRKKERPKKWFESYHWFITSGGNLVVSGKDANGNEKVVKKHMGEKDIYIHADLYGAPSTILKIMDEESDVERDIHEAAQFAVSNSRAWANTLASGSAYWVTPLQVSKTPESGEYVRKGSWIVKGKRNYLFNLPLKLKISMITFENVQIPMICPDSTEIDAESDVIFISPGDIKREKNFKRDLRNA</sequence>